<proteinExistence type="inferred from homology"/>
<keyword evidence="9 10" id="KW-0411">Iron-sulfur</keyword>
<accession>A0A7G9YR61</accession>
<feature type="domain" description="4Fe-4S ferredoxin-type" evidence="11">
    <location>
        <begin position="963"/>
        <end position="992"/>
    </location>
</feature>
<keyword evidence="7 10" id="KW-0560">Oxidoreductase</keyword>
<keyword evidence="5 10" id="KW-0479">Metal-binding</keyword>
<dbReference type="SUPFAM" id="SSF51905">
    <property type="entry name" value="FAD/NAD(P)-binding domain"/>
    <property type="match status" value="2"/>
</dbReference>
<evidence type="ECO:0000313" key="12">
    <source>
        <dbReference type="EMBL" id="QNO50495.1"/>
    </source>
</evidence>
<dbReference type="EC" id="1.8.-.-" evidence="10"/>
<comment type="function">
    <text evidence="10">Part of a complex that catalyzes the reversible reduction of CoM-S-S-CoB to the thiol-coenzymes H-S-CoM (coenzyme M) and H-S-CoB (coenzyme B).</text>
</comment>
<reference evidence="12" key="1">
    <citation type="submission" date="2020-06" db="EMBL/GenBank/DDBJ databases">
        <title>Unique genomic features of the anaerobic methanotrophic archaea.</title>
        <authorList>
            <person name="Chadwick G.L."/>
            <person name="Skennerton C.T."/>
            <person name="Laso-Perez R."/>
            <person name="Leu A.O."/>
            <person name="Speth D.R."/>
            <person name="Yu H."/>
            <person name="Morgan-Lang C."/>
            <person name="Hatzenpichler R."/>
            <person name="Goudeau D."/>
            <person name="Malmstrom R."/>
            <person name="Brazelton W.J."/>
            <person name="Woyke T."/>
            <person name="Hallam S.J."/>
            <person name="Tyson G.W."/>
            <person name="Wegener G."/>
            <person name="Boetius A."/>
            <person name="Orphan V."/>
        </authorList>
    </citation>
    <scope>NUCLEOTIDE SEQUENCE</scope>
</reference>
<dbReference type="GO" id="GO:0046872">
    <property type="term" value="F:metal ion binding"/>
    <property type="evidence" value="ECO:0007669"/>
    <property type="project" value="UniProtKB-KW"/>
</dbReference>
<evidence type="ECO:0000256" key="2">
    <source>
        <dbReference type="ARBA" id="ARBA00006561"/>
    </source>
</evidence>
<dbReference type="InterPro" id="IPR017896">
    <property type="entry name" value="4Fe4S_Fe-S-bd"/>
</dbReference>
<dbReference type="UniPathway" id="UPA00647">
    <property type="reaction ID" value="UER00700"/>
</dbReference>
<evidence type="ECO:0000256" key="3">
    <source>
        <dbReference type="ARBA" id="ARBA00022485"/>
    </source>
</evidence>
<dbReference type="InterPro" id="IPR017900">
    <property type="entry name" value="4Fe4S_Fe_S_CS"/>
</dbReference>
<feature type="domain" description="4Fe-4S ferredoxin-type" evidence="11">
    <location>
        <begin position="921"/>
        <end position="951"/>
    </location>
</feature>
<comment type="similarity">
    <text evidence="2 10">Belongs to the HdrA family.</text>
</comment>
<protein>
    <recommendedName>
        <fullName evidence="10">CoB--CoM heterodisulfide reductase iron-sulfur subunit A</fullName>
        <ecNumber evidence="10">1.8.-.-</ecNumber>
    </recommendedName>
</protein>
<dbReference type="PANTHER" id="PTHR43498:SF1">
    <property type="entry name" value="COB--COM HETERODISULFIDE REDUCTASE IRON-SULFUR SUBUNIT A"/>
    <property type="match status" value="1"/>
</dbReference>
<comment type="subunit">
    <text evidence="10">The ferredoxin:CoB-CoM heterodisulfide reductase is composed of three subunits; HdrA, HdrB and HdrC.</text>
</comment>
<evidence type="ECO:0000256" key="6">
    <source>
        <dbReference type="ARBA" id="ARBA00022827"/>
    </source>
</evidence>
<feature type="domain" description="4Fe-4S ferredoxin-type" evidence="11">
    <location>
        <begin position="146"/>
        <end position="180"/>
    </location>
</feature>
<keyword evidence="3 10" id="KW-0004">4Fe-4S</keyword>
<evidence type="ECO:0000256" key="1">
    <source>
        <dbReference type="ARBA" id="ARBA00001974"/>
    </source>
</evidence>
<organism evidence="12">
    <name type="scientific">Candidatus Methanogaster sp. ANME-2c ERB4</name>
    <dbReference type="NCBI Taxonomy" id="2759911"/>
    <lineage>
        <taxon>Archaea</taxon>
        <taxon>Methanobacteriati</taxon>
        <taxon>Methanobacteriota</taxon>
        <taxon>Stenosarchaea group</taxon>
        <taxon>Methanomicrobia</taxon>
        <taxon>Methanosarcinales</taxon>
        <taxon>ANME-2 cluster</taxon>
        <taxon>Candidatus Methanogasteraceae</taxon>
        <taxon>Candidatus Methanogaster</taxon>
    </lineage>
</organism>
<evidence type="ECO:0000256" key="9">
    <source>
        <dbReference type="ARBA" id="ARBA00023014"/>
    </source>
</evidence>
<dbReference type="Gene3D" id="3.50.50.60">
    <property type="entry name" value="FAD/NAD(P)-binding domain"/>
    <property type="match status" value="3"/>
</dbReference>
<dbReference type="Gene3D" id="3.30.70.20">
    <property type="match status" value="3"/>
</dbReference>
<comment type="cofactor">
    <cofactor evidence="10">
        <name>[4Fe-4S] cluster</name>
        <dbReference type="ChEBI" id="CHEBI:49883"/>
    </cofactor>
</comment>
<dbReference type="EMBL" id="MT631437">
    <property type="protein sequence ID" value="QNO50495.1"/>
    <property type="molecule type" value="Genomic_DNA"/>
</dbReference>
<dbReference type="SUPFAM" id="SSF54862">
    <property type="entry name" value="4Fe-4S ferredoxins"/>
    <property type="match status" value="1"/>
</dbReference>
<feature type="domain" description="4Fe-4S ferredoxin-type" evidence="11">
    <location>
        <begin position="99"/>
        <end position="129"/>
    </location>
</feature>
<comment type="pathway">
    <text evidence="10">Cofactor metabolism; coenzyme M-coenzyme B heterodisulfide reduction; coenzyme B and coenzyme M from coenzyme M-coenzyme B heterodisulfide: step 1/1.</text>
</comment>
<evidence type="ECO:0000256" key="8">
    <source>
        <dbReference type="ARBA" id="ARBA00023004"/>
    </source>
</evidence>
<evidence type="ECO:0000256" key="10">
    <source>
        <dbReference type="RuleBase" id="RU366072"/>
    </source>
</evidence>
<dbReference type="InterPro" id="IPR039650">
    <property type="entry name" value="HdrA-like"/>
</dbReference>
<evidence type="ECO:0000256" key="5">
    <source>
        <dbReference type="ARBA" id="ARBA00022723"/>
    </source>
</evidence>
<dbReference type="Pfam" id="PF12838">
    <property type="entry name" value="Fer4_7"/>
    <property type="match status" value="1"/>
</dbReference>
<dbReference type="PROSITE" id="PS51379">
    <property type="entry name" value="4FE4S_FER_2"/>
    <property type="match status" value="4"/>
</dbReference>
<comment type="cofactor">
    <cofactor evidence="1 10">
        <name>FAD</name>
        <dbReference type="ChEBI" id="CHEBI:57692"/>
    </cofactor>
</comment>
<sequence>MADLVGAVAVAGGGIAGIQSALDLADSGLKVYLIESTPSIGGVMAQLDKTFPTLDCSMCTLSPKLAEASRHPNIKLLTYSEIKEISGEAGNFEVTVTRKATFVDPDKCTACELCLAKCPSKVLDEYNAGMSKRKAIYLPFPQAVPRVMTIDAEHCIYLTKGKCGNCKKVCENDAIDYEMKDRDEVINVGSVILSTGFAPFDPTELEQFHYEHLDVVTSLEFERLLSSSGPYVGHVKMANGETPKKIAWLQCIGSRNPEIGRPNCSAVCCMYATKEAMVAMEHDSELETTIFNIDLRAFGKGFEQFYQRAKNETGIRFIRSRPSGVDIDPVTNRLSVRYEVEGSTETAAEEFDMVILSIGLTPSESSKKLAEIAGVEMDEYGNITTAIDAPMTTSVPGIFACGTIVAPKDIPDTVADASGAASKAHSILASARGTLVTERMYPPEKDITEEEPRIGVVVCDCGINIASVVDVPAVVEYVNTLPHVVHAYEQTYACSTDSLDNIKDVIKEHNLNRVVVASCTPRTHEPLFQDTCRDAGLNPYLFELANIREHCSWVHQQEPLLATAKAKDIVRMSVARVALLDPLYTQKLDFNHGGLVIGGGVAGMTAALDIAEKGFTTYLVEREPELGGLLRTFTRLQDGRTTSDILDPMIAAVNSNPNLTVYTGTTLDEVEGAMGRFKGKLSNGEEIEFGSAIIATGANEFTPEGYFGYGGDNVVTQSALEVKLDEGTVDATNIVMIQCAGGRNDDRPYCSRVCCTTAMKNAIRLMEEDPERNIYVLYRDIRTYGVWEELYTRARELGVIFMRYTEDDEPVVGDGTVTITDKLLNDTKFEIATDIVVLSAPLVAPDGVEATAMLFKVPVDSNRFFLEAHIKLRPVDFATDGVFLAGSAQAPKLVDESISQASAAASRACSILAKEQLETSGVISVVDADVCIGCGRCVEVCPYGAPELKEVEIVTEEITYMTRKSEIDPAICKGCGSCAAECPTSAITSRHFTTKQISAVIDAFAFTDGSIEEVA</sequence>
<evidence type="ECO:0000256" key="4">
    <source>
        <dbReference type="ARBA" id="ARBA00022630"/>
    </source>
</evidence>
<dbReference type="Pfam" id="PF07992">
    <property type="entry name" value="Pyr_redox_2"/>
    <property type="match status" value="2"/>
</dbReference>
<dbReference type="PANTHER" id="PTHR43498">
    <property type="entry name" value="FERREDOXIN:COB-COM HETERODISULFIDE REDUCTASE SUBUNIT A"/>
    <property type="match status" value="1"/>
</dbReference>
<dbReference type="GO" id="GO:0016491">
    <property type="term" value="F:oxidoreductase activity"/>
    <property type="evidence" value="ECO:0007669"/>
    <property type="project" value="UniProtKB-UniRule"/>
</dbReference>
<dbReference type="GO" id="GO:0051539">
    <property type="term" value="F:4 iron, 4 sulfur cluster binding"/>
    <property type="evidence" value="ECO:0007669"/>
    <property type="project" value="UniProtKB-UniRule"/>
</dbReference>
<keyword evidence="6 10" id="KW-0274">FAD</keyword>
<keyword evidence="4 10" id="KW-0285">Flavoprotein</keyword>
<evidence type="ECO:0000256" key="7">
    <source>
        <dbReference type="ARBA" id="ARBA00023002"/>
    </source>
</evidence>
<keyword evidence="8 10" id="KW-0408">Iron</keyword>
<dbReference type="Pfam" id="PF12831">
    <property type="entry name" value="FAD_oxidored"/>
    <property type="match status" value="1"/>
</dbReference>
<dbReference type="PRINTS" id="PR00368">
    <property type="entry name" value="FADPNR"/>
</dbReference>
<dbReference type="InterPro" id="IPR023753">
    <property type="entry name" value="FAD/NAD-binding_dom"/>
</dbReference>
<gene>
    <name evidence="12" type="primary">ndhI</name>
    <name evidence="12" type="ORF">EGLMOMJH_00034</name>
</gene>
<dbReference type="PROSITE" id="PS00198">
    <property type="entry name" value="4FE4S_FER_1"/>
    <property type="match status" value="3"/>
</dbReference>
<name>A0A7G9YR61_9EURY</name>
<dbReference type="AlphaFoldDB" id="A0A7G9YR61"/>
<dbReference type="InterPro" id="IPR036188">
    <property type="entry name" value="FAD/NAD-bd_sf"/>
</dbReference>
<evidence type="ECO:0000259" key="11">
    <source>
        <dbReference type="PROSITE" id="PS51379"/>
    </source>
</evidence>